<dbReference type="Gene3D" id="3.30.1540.10">
    <property type="entry name" value="formyl-coa transferase, domain 3"/>
    <property type="match status" value="1"/>
</dbReference>
<dbReference type="Gene3D" id="3.40.50.10540">
    <property type="entry name" value="Crotonobetainyl-coa:carnitine coa-transferase, domain 1"/>
    <property type="match status" value="1"/>
</dbReference>
<evidence type="ECO:0000256" key="1">
    <source>
        <dbReference type="ARBA" id="ARBA00022679"/>
    </source>
</evidence>
<dbReference type="Proteomes" id="UP001595847">
    <property type="component" value="Unassembled WGS sequence"/>
</dbReference>
<dbReference type="Pfam" id="PF02515">
    <property type="entry name" value="CoA_transf_3"/>
    <property type="match status" value="1"/>
</dbReference>
<dbReference type="EMBL" id="JBHSBH010000012">
    <property type="protein sequence ID" value="MFC3997916.1"/>
    <property type="molecule type" value="Genomic_DNA"/>
</dbReference>
<gene>
    <name evidence="2" type="ORF">ACFOVU_18425</name>
</gene>
<reference evidence="3" key="1">
    <citation type="journal article" date="2019" name="Int. J. Syst. Evol. Microbiol.">
        <title>The Global Catalogue of Microorganisms (GCM) 10K type strain sequencing project: providing services to taxonomists for standard genome sequencing and annotation.</title>
        <authorList>
            <consortium name="The Broad Institute Genomics Platform"/>
            <consortium name="The Broad Institute Genome Sequencing Center for Infectious Disease"/>
            <person name="Wu L."/>
            <person name="Ma J."/>
        </authorList>
    </citation>
    <scope>NUCLEOTIDE SEQUENCE [LARGE SCALE GENOMIC DNA]</scope>
    <source>
        <strain evidence="3">TBRC 1826</strain>
    </source>
</reference>
<dbReference type="SUPFAM" id="SSF89796">
    <property type="entry name" value="CoA-transferase family III (CaiB/BaiF)"/>
    <property type="match status" value="1"/>
</dbReference>
<dbReference type="PANTHER" id="PTHR48207:SF3">
    <property type="entry name" value="SUCCINATE--HYDROXYMETHYLGLUTARATE COA-TRANSFERASE"/>
    <property type="match status" value="1"/>
</dbReference>
<dbReference type="RefSeq" id="WP_378535303.1">
    <property type="nucleotide sequence ID" value="NZ_JBHSBH010000012.1"/>
</dbReference>
<keyword evidence="3" id="KW-1185">Reference proteome</keyword>
<dbReference type="InterPro" id="IPR023606">
    <property type="entry name" value="CoA-Trfase_III_dom_1_sf"/>
</dbReference>
<evidence type="ECO:0000313" key="2">
    <source>
        <dbReference type="EMBL" id="MFC3997916.1"/>
    </source>
</evidence>
<accession>A0ABV8FSP1</accession>
<comment type="caution">
    <text evidence="2">The sequence shown here is derived from an EMBL/GenBank/DDBJ whole genome shotgun (WGS) entry which is preliminary data.</text>
</comment>
<sequence>MHALDGVTVVSVEQAIAAPLATRHLADLGARVIKVERPDGDFARRYDTAVNGLSSHFVWANRGKESVVLDLKDPGDAATARALVLGADVFVQNLAPGAAARAGLDSQTLRAAAPGLIACGISGYGTEGPYADRKAYDLLVQCEAGVVSITGTEEEPAKAGIPVADIAAGMYAFSGILTALFRRERTGEGATLDISMLEALGEWMGYPLYYAQSGAAPPRTGARHAAIAPYGPFGVGDGSQVFLSVQNDREWRALCATVLGDPGLADDPRFAGNPGRVAHERELAAVIEAGFAGLDAAGVQARLEAAGIANARLRTPEGFAAHPQLAARRRWTRVPSPAGEIAALKPPINLDGEEPVMGPIPGLGEHTEAVRAELARARAAAAGEAP</sequence>
<dbReference type="GO" id="GO:0016740">
    <property type="term" value="F:transferase activity"/>
    <property type="evidence" value="ECO:0007669"/>
    <property type="project" value="UniProtKB-KW"/>
</dbReference>
<evidence type="ECO:0000313" key="3">
    <source>
        <dbReference type="Proteomes" id="UP001595847"/>
    </source>
</evidence>
<dbReference type="InterPro" id="IPR050483">
    <property type="entry name" value="CoA-transferase_III_domain"/>
</dbReference>
<organism evidence="2 3">
    <name type="scientific">Nocardiopsis sediminis</name>
    <dbReference type="NCBI Taxonomy" id="1778267"/>
    <lineage>
        <taxon>Bacteria</taxon>
        <taxon>Bacillati</taxon>
        <taxon>Actinomycetota</taxon>
        <taxon>Actinomycetes</taxon>
        <taxon>Streptosporangiales</taxon>
        <taxon>Nocardiopsidaceae</taxon>
        <taxon>Nocardiopsis</taxon>
    </lineage>
</organism>
<name>A0ABV8FSP1_9ACTN</name>
<proteinExistence type="predicted"/>
<dbReference type="InterPro" id="IPR003673">
    <property type="entry name" value="CoA-Trfase_fam_III"/>
</dbReference>
<dbReference type="InterPro" id="IPR044855">
    <property type="entry name" value="CoA-Trfase_III_dom3_sf"/>
</dbReference>
<keyword evidence="1 2" id="KW-0808">Transferase</keyword>
<dbReference type="PANTHER" id="PTHR48207">
    <property type="entry name" value="SUCCINATE--HYDROXYMETHYLGLUTARATE COA-TRANSFERASE"/>
    <property type="match status" value="1"/>
</dbReference>
<protein>
    <submittedName>
        <fullName evidence="2">CaiB/BaiF CoA transferase family protein</fullName>
    </submittedName>
</protein>